<dbReference type="AlphaFoldDB" id="A0A9P8PB31"/>
<accession>A0A9P8PB31</accession>
<protein>
    <submittedName>
        <fullName evidence="1">Uncharacterized protein</fullName>
    </submittedName>
</protein>
<sequence>MAEGGTLSNESWSPSKFLNTVGGCSSSDNESGEFRAFEPELPDDLPQRCGAVSSAGSCEDSILDKGTLFSPNENADSLFWFPVDDDSVESLLEGDNIID</sequence>
<keyword evidence="2" id="KW-1185">Reference proteome</keyword>
<comment type="caution">
    <text evidence="1">The sequence shown here is derived from an EMBL/GenBank/DDBJ whole genome shotgun (WGS) entry which is preliminary data.</text>
</comment>
<dbReference type="Proteomes" id="UP000769157">
    <property type="component" value="Unassembled WGS sequence"/>
</dbReference>
<name>A0A9P8PB31_9ASCO</name>
<gene>
    <name evidence="1" type="ORF">OGAPHI_002240</name>
</gene>
<reference evidence="1" key="1">
    <citation type="journal article" date="2021" name="Open Biol.">
        <title>Shared evolutionary footprints suggest mitochondrial oxidative damage underlies multiple complex I losses in fungi.</title>
        <authorList>
            <person name="Schikora-Tamarit M.A."/>
            <person name="Marcet-Houben M."/>
            <person name="Nosek J."/>
            <person name="Gabaldon T."/>
        </authorList>
    </citation>
    <scope>NUCLEOTIDE SEQUENCE</scope>
    <source>
        <strain evidence="1">CBS6075</strain>
    </source>
</reference>
<evidence type="ECO:0000313" key="2">
    <source>
        <dbReference type="Proteomes" id="UP000769157"/>
    </source>
</evidence>
<dbReference type="RefSeq" id="XP_046062900.1">
    <property type="nucleotide sequence ID" value="XM_046203089.1"/>
</dbReference>
<proteinExistence type="predicted"/>
<dbReference type="EMBL" id="JAEUBE010000158">
    <property type="protein sequence ID" value="KAH3668486.1"/>
    <property type="molecule type" value="Genomic_DNA"/>
</dbReference>
<evidence type="ECO:0000313" key="1">
    <source>
        <dbReference type="EMBL" id="KAH3668486.1"/>
    </source>
</evidence>
<organism evidence="1 2">
    <name type="scientific">Ogataea philodendri</name>
    <dbReference type="NCBI Taxonomy" id="1378263"/>
    <lineage>
        <taxon>Eukaryota</taxon>
        <taxon>Fungi</taxon>
        <taxon>Dikarya</taxon>
        <taxon>Ascomycota</taxon>
        <taxon>Saccharomycotina</taxon>
        <taxon>Pichiomycetes</taxon>
        <taxon>Pichiales</taxon>
        <taxon>Pichiaceae</taxon>
        <taxon>Ogataea</taxon>
    </lineage>
</organism>
<reference evidence="1" key="2">
    <citation type="submission" date="2021-01" db="EMBL/GenBank/DDBJ databases">
        <authorList>
            <person name="Schikora-Tamarit M.A."/>
        </authorList>
    </citation>
    <scope>NUCLEOTIDE SEQUENCE</scope>
    <source>
        <strain evidence="1">CBS6075</strain>
    </source>
</reference>
<dbReference type="GeneID" id="70234207"/>